<evidence type="ECO:0000313" key="3">
    <source>
        <dbReference type="Proteomes" id="UP001235760"/>
    </source>
</evidence>
<keyword evidence="3" id="KW-1185">Reference proteome</keyword>
<evidence type="ECO:0000313" key="2">
    <source>
        <dbReference type="EMBL" id="MDP4301100.1"/>
    </source>
</evidence>
<reference evidence="2 3" key="1">
    <citation type="submission" date="2023-08" db="EMBL/GenBank/DDBJ databases">
        <authorList>
            <person name="Roldan D.M."/>
            <person name="Menes R.J."/>
        </authorList>
    </citation>
    <scope>NUCLEOTIDE SEQUENCE [LARGE SCALE GENOMIC DNA]</scope>
    <source>
        <strain evidence="2 3">CCM 2812</strain>
    </source>
</reference>
<evidence type="ECO:0000256" key="1">
    <source>
        <dbReference type="SAM" id="SignalP"/>
    </source>
</evidence>
<organism evidence="2 3">
    <name type="scientific">Leptothrix discophora</name>
    <dbReference type="NCBI Taxonomy" id="89"/>
    <lineage>
        <taxon>Bacteria</taxon>
        <taxon>Pseudomonadati</taxon>
        <taxon>Pseudomonadota</taxon>
        <taxon>Betaproteobacteria</taxon>
        <taxon>Burkholderiales</taxon>
        <taxon>Sphaerotilaceae</taxon>
        <taxon>Leptothrix</taxon>
    </lineage>
</organism>
<protein>
    <recommendedName>
        <fullName evidence="4">Secreted protein</fullName>
    </recommendedName>
</protein>
<accession>A0ABT9G3P2</accession>
<dbReference type="Proteomes" id="UP001235760">
    <property type="component" value="Unassembled WGS sequence"/>
</dbReference>
<feature type="signal peptide" evidence="1">
    <location>
        <begin position="1"/>
        <end position="31"/>
    </location>
</feature>
<dbReference type="EMBL" id="JAUZEE010000005">
    <property type="protein sequence ID" value="MDP4301100.1"/>
    <property type="molecule type" value="Genomic_DNA"/>
</dbReference>
<feature type="chain" id="PRO_5046194776" description="Secreted protein" evidence="1">
    <location>
        <begin position="32"/>
        <end position="419"/>
    </location>
</feature>
<gene>
    <name evidence="2" type="ORF">Q8X39_10675</name>
</gene>
<comment type="caution">
    <text evidence="2">The sequence shown here is derived from an EMBL/GenBank/DDBJ whole genome shotgun (WGS) entry which is preliminary data.</text>
</comment>
<dbReference type="RefSeq" id="WP_305749658.1">
    <property type="nucleotide sequence ID" value="NZ_JAUZEE010000005.1"/>
</dbReference>
<sequence>MNTRIPTMGRCRATLAGLACLLLAQAGPARAAPFVPAGDDEVVQTLRGGLAGAARQAERARRAQLQREPHNLPLALASARAAIEGFRRSGDPRDLGQAQAALSAWWTQPAPPAPVRLLRGTVRQSLHDFSGALGDLDGVLADRAAAPALQAQAELTRASVLQVLGRLAEAEAGCARLQSPRHAGLGAAAAGVQLAAQVCRAELASLTGRAAEGEATLARLADTSAPALAGWLALVRAELAERRGQARAGALYRAALAAQQADGQAPDVYTLAALADWLLDQGRPREVLTLLAGREDVDPLLLRLALAQRALGDPRSAASTAALQDRYEAAAARGDATHRREQSRFERQLRDRPGRALELAQQNWATQKEPADARLLVDAARAAGQPEAARPVADFVRATGLSDVRLGAPDERRMARNTR</sequence>
<name>A0ABT9G3P2_LEPDI</name>
<keyword evidence="1" id="KW-0732">Signal</keyword>
<proteinExistence type="predicted"/>
<evidence type="ECO:0008006" key="4">
    <source>
        <dbReference type="Google" id="ProtNLM"/>
    </source>
</evidence>